<evidence type="ECO:0000313" key="7">
    <source>
        <dbReference type="EMBL" id="QHT71520.1"/>
    </source>
</evidence>
<dbReference type="InterPro" id="IPR050738">
    <property type="entry name" value="Sulfatase"/>
</dbReference>
<comment type="similarity">
    <text evidence="1">Belongs to the sulfatase family.</text>
</comment>
<dbReference type="SUPFAM" id="SSF53649">
    <property type="entry name" value="Alkaline phosphatase-like"/>
    <property type="match status" value="1"/>
</dbReference>
<dbReference type="EMBL" id="CP048222">
    <property type="protein sequence ID" value="QHT71520.1"/>
    <property type="molecule type" value="Genomic_DNA"/>
</dbReference>
<gene>
    <name evidence="7" type="ORF">GXP67_35095</name>
</gene>
<sequence>MRSLIILICILVLMAGTFSGCSRAHKQADTTQQPNIIIIMSDDQGWGDLSLSGNKNLHTPNIDLLAAKGVQFTHFYVSPVCSPTRAEFLTGRYHTRSGVYSTSEGGERINLDETTIAEAFKKAGYATAAYGKWHNGMQYPYHPNGRGFDEFYGFCSGHWGNYFSPLLEHNGKLVKGKGFIADDLTEKAMSFIDGNKSKPFFLYIPYNTPHSPMQVPDRWWNKFKDKELQMRAEDAEAEDINFTRAALAMCENIDWNVGRIINKLKEVNLEKNTIVVYLSDNGPNGWRWNGGMKGRKGSTDEGGIRSPLIILWPEKIAAGSHIEQIAGSIDLFPTLADLAGIPYQTPKPLDGVSLKPLLLQQSQSWNERLLFSHWDGRVSVRNEQYRLDHQGKLFNIRNDPGQEKDISAKEPQMAAQLRKAVESWKAEMLPNLTDDKRPLPVGHSDFNYTQLPARDGKPHGSIVRSNQYPNSSFFTNWKSLDDRITWEVEVLTTGNYTVEVYYTCPAKDVGSSFQLSFNQNKVAGKVTQAQEPSLIGMENDRVERMESYEQAFRSMKVGTIHLEKGRGNLTLQALQIPGSQVMDFRLLMLTRVN</sequence>
<dbReference type="PANTHER" id="PTHR42693">
    <property type="entry name" value="ARYLSULFATASE FAMILY MEMBER"/>
    <property type="match status" value="1"/>
</dbReference>
<proteinExistence type="inferred from homology"/>
<keyword evidence="8" id="KW-1185">Reference proteome</keyword>
<evidence type="ECO:0000256" key="1">
    <source>
        <dbReference type="ARBA" id="ARBA00008779"/>
    </source>
</evidence>
<dbReference type="Gene3D" id="2.60.120.260">
    <property type="entry name" value="Galactose-binding domain-like"/>
    <property type="match status" value="1"/>
</dbReference>
<dbReference type="GO" id="GO:0046872">
    <property type="term" value="F:metal ion binding"/>
    <property type="evidence" value="ECO:0007669"/>
    <property type="project" value="UniProtKB-KW"/>
</dbReference>
<evidence type="ECO:0000313" key="8">
    <source>
        <dbReference type="Proteomes" id="UP000480178"/>
    </source>
</evidence>
<dbReference type="PROSITE" id="PS00523">
    <property type="entry name" value="SULFATASE_1"/>
    <property type="match status" value="1"/>
</dbReference>
<feature type="domain" description="Sulfatase N-terminal" evidence="6">
    <location>
        <begin position="34"/>
        <end position="341"/>
    </location>
</feature>
<feature type="signal peptide" evidence="5">
    <location>
        <begin position="1"/>
        <end position="24"/>
    </location>
</feature>
<accession>A0A6C0GW55</accession>
<evidence type="ECO:0000256" key="4">
    <source>
        <dbReference type="ARBA" id="ARBA00022837"/>
    </source>
</evidence>
<keyword evidence="4" id="KW-0106">Calcium</keyword>
<dbReference type="KEGG" id="rhoz:GXP67_35095"/>
<dbReference type="GO" id="GO:0004065">
    <property type="term" value="F:arylsulfatase activity"/>
    <property type="evidence" value="ECO:0007669"/>
    <property type="project" value="TreeGrafter"/>
</dbReference>
<protein>
    <submittedName>
        <fullName evidence="7">Arylsulfatase</fullName>
    </submittedName>
</protein>
<organism evidence="7 8">
    <name type="scientific">Rhodocytophaga rosea</name>
    <dbReference type="NCBI Taxonomy" id="2704465"/>
    <lineage>
        <taxon>Bacteria</taxon>
        <taxon>Pseudomonadati</taxon>
        <taxon>Bacteroidota</taxon>
        <taxon>Cytophagia</taxon>
        <taxon>Cytophagales</taxon>
        <taxon>Rhodocytophagaceae</taxon>
        <taxon>Rhodocytophaga</taxon>
    </lineage>
</organism>
<evidence type="ECO:0000259" key="6">
    <source>
        <dbReference type="Pfam" id="PF00884"/>
    </source>
</evidence>
<keyword evidence="5" id="KW-0732">Signal</keyword>
<evidence type="ECO:0000256" key="5">
    <source>
        <dbReference type="SAM" id="SignalP"/>
    </source>
</evidence>
<dbReference type="PANTHER" id="PTHR42693:SF53">
    <property type="entry name" value="ENDO-4-O-SULFATASE"/>
    <property type="match status" value="1"/>
</dbReference>
<reference evidence="7 8" key="1">
    <citation type="submission" date="2020-01" db="EMBL/GenBank/DDBJ databases">
        <authorList>
            <person name="Kim M.K."/>
        </authorList>
    </citation>
    <scope>NUCLEOTIDE SEQUENCE [LARGE SCALE GENOMIC DNA]</scope>
    <source>
        <strain evidence="7 8">172606-1</strain>
    </source>
</reference>
<dbReference type="CDD" id="cd16146">
    <property type="entry name" value="ARS_like"/>
    <property type="match status" value="1"/>
</dbReference>
<keyword evidence="2" id="KW-0479">Metal-binding</keyword>
<dbReference type="Proteomes" id="UP000480178">
    <property type="component" value="Chromosome"/>
</dbReference>
<evidence type="ECO:0000256" key="2">
    <source>
        <dbReference type="ARBA" id="ARBA00022723"/>
    </source>
</evidence>
<dbReference type="PROSITE" id="PS51257">
    <property type="entry name" value="PROKAR_LIPOPROTEIN"/>
    <property type="match status" value="1"/>
</dbReference>
<keyword evidence="3" id="KW-0378">Hydrolase</keyword>
<feature type="chain" id="PRO_5025535692" evidence="5">
    <location>
        <begin position="25"/>
        <end position="593"/>
    </location>
</feature>
<name>A0A6C0GW55_9BACT</name>
<dbReference type="Gene3D" id="3.40.720.10">
    <property type="entry name" value="Alkaline Phosphatase, subunit A"/>
    <property type="match status" value="1"/>
</dbReference>
<dbReference type="Pfam" id="PF00884">
    <property type="entry name" value="Sulfatase"/>
    <property type="match status" value="1"/>
</dbReference>
<dbReference type="InterPro" id="IPR017850">
    <property type="entry name" value="Alkaline_phosphatase_core_sf"/>
</dbReference>
<dbReference type="InterPro" id="IPR024607">
    <property type="entry name" value="Sulfatase_CS"/>
</dbReference>
<evidence type="ECO:0000256" key="3">
    <source>
        <dbReference type="ARBA" id="ARBA00022801"/>
    </source>
</evidence>
<dbReference type="AlphaFoldDB" id="A0A6C0GW55"/>
<dbReference type="RefSeq" id="WP_162447456.1">
    <property type="nucleotide sequence ID" value="NZ_CP048222.1"/>
</dbReference>
<dbReference type="InterPro" id="IPR000917">
    <property type="entry name" value="Sulfatase_N"/>
</dbReference>